<keyword evidence="5" id="KW-0862">Zinc</keyword>
<keyword evidence="4 8" id="KW-0378">Hydrolase</keyword>
<proteinExistence type="inferred from homology"/>
<dbReference type="EMBL" id="HG966617">
    <property type="protein sequence ID" value="CDO60954.1"/>
    <property type="molecule type" value="Genomic_DNA"/>
</dbReference>
<dbReference type="KEGG" id="pect:BN1012_Phect2741"/>
<protein>
    <submittedName>
        <fullName evidence="8">N-acyl homoserine lactone hydrolase</fullName>
    </submittedName>
</protein>
<evidence type="ECO:0000256" key="1">
    <source>
        <dbReference type="ARBA" id="ARBA00001947"/>
    </source>
</evidence>
<name>X5MH55_9HYPH</name>
<evidence type="ECO:0000313" key="8">
    <source>
        <dbReference type="EMBL" id="CDO60954.1"/>
    </source>
</evidence>
<evidence type="ECO:0000256" key="6">
    <source>
        <dbReference type="SAM" id="SignalP"/>
    </source>
</evidence>
<evidence type="ECO:0000256" key="3">
    <source>
        <dbReference type="ARBA" id="ARBA00022723"/>
    </source>
</evidence>
<feature type="chain" id="PRO_5013153097" evidence="6">
    <location>
        <begin position="16"/>
        <end position="319"/>
    </location>
</feature>
<dbReference type="RefSeq" id="WP_171815920.1">
    <property type="nucleotide sequence ID" value="NZ_HG966617.1"/>
</dbReference>
<feature type="domain" description="Metallo-beta-lactamase" evidence="7">
    <location>
        <begin position="86"/>
        <end position="301"/>
    </location>
</feature>
<dbReference type="InterPro" id="IPR036866">
    <property type="entry name" value="RibonucZ/Hydroxyglut_hydro"/>
</dbReference>
<reference evidence="8 9" key="1">
    <citation type="journal article" date="2014" name="Front. Genet.">
        <title>Genome and metabolic network of "Candidatus Phaeomarinobacter ectocarpi" Ec32, a new candidate genus of Alphaproteobacteria frequently associated with brown algae.</title>
        <authorList>
            <person name="Dittami S.M."/>
            <person name="Barbeyron T."/>
            <person name="Boyen C."/>
            <person name="Cambefort J."/>
            <person name="Collet G."/>
            <person name="Delage L."/>
            <person name="Gobet A."/>
            <person name="Groisillier A."/>
            <person name="Leblanc C."/>
            <person name="Michel G."/>
            <person name="Scornet D."/>
            <person name="Siegel A."/>
            <person name="Tapia J.E."/>
            <person name="Tonon T."/>
        </authorList>
    </citation>
    <scope>NUCLEOTIDE SEQUENCE [LARGE SCALE GENOMIC DNA]</scope>
    <source>
        <strain evidence="8 9">Ec32</strain>
    </source>
</reference>
<evidence type="ECO:0000256" key="2">
    <source>
        <dbReference type="ARBA" id="ARBA00007749"/>
    </source>
</evidence>
<evidence type="ECO:0000256" key="5">
    <source>
        <dbReference type="ARBA" id="ARBA00022833"/>
    </source>
</evidence>
<dbReference type="HOGENOM" id="CLU_870663_0_0_5"/>
<dbReference type="SMART" id="SM00849">
    <property type="entry name" value="Lactamase_B"/>
    <property type="match status" value="1"/>
</dbReference>
<evidence type="ECO:0000259" key="7">
    <source>
        <dbReference type="SMART" id="SM00849"/>
    </source>
</evidence>
<keyword evidence="9" id="KW-1185">Reference proteome</keyword>
<dbReference type="PANTHER" id="PTHR42978:SF2">
    <property type="entry name" value="102 KBASES UNSTABLE REGION: FROM 1 TO 119443"/>
    <property type="match status" value="1"/>
</dbReference>
<feature type="signal peptide" evidence="6">
    <location>
        <begin position="1"/>
        <end position="15"/>
    </location>
</feature>
<organism evidence="8 9">
    <name type="scientific">Candidatus Phaeomarinibacter ectocarpi</name>
    <dbReference type="NCBI Taxonomy" id="1458461"/>
    <lineage>
        <taxon>Bacteria</taxon>
        <taxon>Pseudomonadati</taxon>
        <taxon>Pseudomonadota</taxon>
        <taxon>Alphaproteobacteria</taxon>
        <taxon>Hyphomicrobiales</taxon>
        <taxon>Parvibaculaceae</taxon>
        <taxon>Candidatus Phaeomarinibacter</taxon>
    </lineage>
</organism>
<accession>X5MH55</accession>
<dbReference type="AlphaFoldDB" id="X5MH55"/>
<comment type="cofactor">
    <cofactor evidence="1">
        <name>Zn(2+)</name>
        <dbReference type="ChEBI" id="CHEBI:29105"/>
    </cofactor>
</comment>
<keyword evidence="3" id="KW-0479">Metal-binding</keyword>
<evidence type="ECO:0000256" key="4">
    <source>
        <dbReference type="ARBA" id="ARBA00022801"/>
    </source>
</evidence>
<keyword evidence="6" id="KW-0732">Signal</keyword>
<dbReference type="STRING" id="1458461.BN1012_Phect2741"/>
<comment type="similarity">
    <text evidence="2">Belongs to the metallo-beta-lactamase superfamily.</text>
</comment>
<dbReference type="PATRIC" id="fig|1458461.3.peg.2747"/>
<dbReference type="Proteomes" id="UP000032160">
    <property type="component" value="Chromosome I"/>
</dbReference>
<dbReference type="GO" id="GO:0016787">
    <property type="term" value="F:hydrolase activity"/>
    <property type="evidence" value="ECO:0007669"/>
    <property type="project" value="UniProtKB-KW"/>
</dbReference>
<dbReference type="InterPro" id="IPR001279">
    <property type="entry name" value="Metallo-B-lactamas"/>
</dbReference>
<gene>
    <name evidence="8" type="ORF">BN1012_Phect2741</name>
</gene>
<sequence length="319" mass="33540">MAGLAVAVSATAALAACDIGEITEVTQVSWRAAADAPDGWSEVLAKPSDIKVTAYVTGEVFAGGGVLIDPSVDGVPEGLGEDQWVPSLSYLVQHPSGQNVLLDSGVRAGECGYQILLVLDFPCRNKPGQDVVSQLSRDGIDTIDFLVATHFHGDHASGLGPIMTRYDPVILASADEIDALKSPLRETQGYRYEQFAADMRVEAADNGFLEMPYIGKAADLFGDGSVWLLATPGHTPGHMSVFLNAAAGPVLMTFDAAHLEATYRYNAPGGLGADLDVASDSISKLTALADAMPGVALVFGHEPTQWTGDAIRHDLTTTK</sequence>
<dbReference type="PANTHER" id="PTHR42978">
    <property type="entry name" value="QUORUM-QUENCHING LACTONASE YTNP-RELATED-RELATED"/>
    <property type="match status" value="1"/>
</dbReference>
<dbReference type="SUPFAM" id="SSF56281">
    <property type="entry name" value="Metallo-hydrolase/oxidoreductase"/>
    <property type="match status" value="1"/>
</dbReference>
<dbReference type="InterPro" id="IPR051013">
    <property type="entry name" value="MBL_superfamily_lactonases"/>
</dbReference>
<dbReference type="Gene3D" id="3.60.15.10">
    <property type="entry name" value="Ribonuclease Z/Hydroxyacylglutathione hydrolase-like"/>
    <property type="match status" value="1"/>
</dbReference>
<evidence type="ECO:0000313" key="9">
    <source>
        <dbReference type="Proteomes" id="UP000032160"/>
    </source>
</evidence>
<dbReference type="Pfam" id="PF00753">
    <property type="entry name" value="Lactamase_B"/>
    <property type="match status" value="1"/>
</dbReference>
<dbReference type="GO" id="GO:0046872">
    <property type="term" value="F:metal ion binding"/>
    <property type="evidence" value="ECO:0007669"/>
    <property type="project" value="UniProtKB-KW"/>
</dbReference>